<dbReference type="InterPro" id="IPR036397">
    <property type="entry name" value="RNaseH_sf"/>
</dbReference>
<name>A0A4C1V919_EUMVA</name>
<dbReference type="GO" id="GO:0003676">
    <property type="term" value="F:nucleic acid binding"/>
    <property type="evidence" value="ECO:0007669"/>
    <property type="project" value="InterPro"/>
</dbReference>
<dbReference type="Proteomes" id="UP000299102">
    <property type="component" value="Unassembled WGS sequence"/>
</dbReference>
<evidence type="ECO:0000313" key="2">
    <source>
        <dbReference type="Proteomes" id="UP000299102"/>
    </source>
</evidence>
<evidence type="ECO:0000313" key="1">
    <source>
        <dbReference type="EMBL" id="GBP34225.1"/>
    </source>
</evidence>
<gene>
    <name evidence="1" type="ORF">EVAR_30779_1</name>
</gene>
<proteinExistence type="predicted"/>
<dbReference type="AlphaFoldDB" id="A0A4C1V919"/>
<accession>A0A4C1V919</accession>
<evidence type="ECO:0008006" key="3">
    <source>
        <dbReference type="Google" id="ProtNLM"/>
    </source>
</evidence>
<reference evidence="1 2" key="1">
    <citation type="journal article" date="2019" name="Commun. Biol.">
        <title>The bagworm genome reveals a unique fibroin gene that provides high tensile strength.</title>
        <authorList>
            <person name="Kono N."/>
            <person name="Nakamura H."/>
            <person name="Ohtoshi R."/>
            <person name="Tomita M."/>
            <person name="Numata K."/>
            <person name="Arakawa K."/>
        </authorList>
    </citation>
    <scope>NUCLEOTIDE SEQUENCE [LARGE SCALE GENOMIC DNA]</scope>
</reference>
<organism evidence="1 2">
    <name type="scientific">Eumeta variegata</name>
    <name type="common">Bagworm moth</name>
    <name type="synonym">Eumeta japonica</name>
    <dbReference type="NCBI Taxonomy" id="151549"/>
    <lineage>
        <taxon>Eukaryota</taxon>
        <taxon>Metazoa</taxon>
        <taxon>Ecdysozoa</taxon>
        <taxon>Arthropoda</taxon>
        <taxon>Hexapoda</taxon>
        <taxon>Insecta</taxon>
        <taxon>Pterygota</taxon>
        <taxon>Neoptera</taxon>
        <taxon>Endopterygota</taxon>
        <taxon>Lepidoptera</taxon>
        <taxon>Glossata</taxon>
        <taxon>Ditrysia</taxon>
        <taxon>Tineoidea</taxon>
        <taxon>Psychidae</taxon>
        <taxon>Oiketicinae</taxon>
        <taxon>Eumeta</taxon>
    </lineage>
</organism>
<keyword evidence="2" id="KW-1185">Reference proteome</keyword>
<dbReference type="Gene3D" id="3.30.420.10">
    <property type="entry name" value="Ribonuclease H-like superfamily/Ribonuclease H"/>
    <property type="match status" value="1"/>
</dbReference>
<sequence length="122" mass="13781">MVPADIAARKLCIQWLPHNFTNAQILRRVIWCREMMQKLAGGDSSAVYDIVTRDESWIYYYDPETKKTMCSRGSVSSIGARERRLRAPVRWGPQNAAGSKFYVLKGPKVPKGSRLAKVNPAP</sequence>
<comment type="caution">
    <text evidence="1">The sequence shown here is derived from an EMBL/GenBank/DDBJ whole genome shotgun (WGS) entry which is preliminary data.</text>
</comment>
<protein>
    <recommendedName>
        <fullName evidence="3">Mariner Mos1 transposase</fullName>
    </recommendedName>
</protein>
<dbReference type="EMBL" id="BGZK01000285">
    <property type="protein sequence ID" value="GBP34225.1"/>
    <property type="molecule type" value="Genomic_DNA"/>
</dbReference>
<dbReference type="OrthoDB" id="10017160at2759"/>